<dbReference type="InterPro" id="IPR014871">
    <property type="entry name" value="dUTPase/dCTP_pyrophosphatase"/>
</dbReference>
<proteinExistence type="predicted"/>
<dbReference type="PIRSF" id="PIRSF030140">
    <property type="entry name" value="UCP030140"/>
    <property type="match status" value="1"/>
</dbReference>
<dbReference type="SUPFAM" id="SSF101386">
    <property type="entry name" value="all-alpha NTP pyrophosphatases"/>
    <property type="match status" value="1"/>
</dbReference>
<dbReference type="OrthoDB" id="5506143at2"/>
<dbReference type="CDD" id="cd11527">
    <property type="entry name" value="NTP-PPase_dUTPase"/>
    <property type="match status" value="1"/>
</dbReference>
<evidence type="ECO:0000313" key="1">
    <source>
        <dbReference type="EMBL" id="QDY88352.1"/>
    </source>
</evidence>
<dbReference type="RefSeq" id="WP_146308819.1">
    <property type="nucleotide sequence ID" value="NZ_CP041663.1"/>
</dbReference>
<dbReference type="InterPro" id="IPR016947">
    <property type="entry name" value="UCP030140"/>
</dbReference>
<gene>
    <name evidence="1" type="ORF">FOY43_01585</name>
</gene>
<reference evidence="2" key="1">
    <citation type="submission" date="2019-07" db="EMBL/GenBank/DDBJ databases">
        <title>Complete genome sequences of three Mycoplasma sp. 1220 strains.</title>
        <authorList>
            <person name="Grozner D."/>
            <person name="Forro B."/>
            <person name="Kovacs A.B."/>
            <person name="Marton S."/>
            <person name="Banyai K."/>
            <person name="Kreizinger Z."/>
            <person name="Sulyok K.M."/>
            <person name="Gyuranecz M."/>
        </authorList>
    </citation>
    <scope>NUCLEOTIDE SEQUENCE [LARGE SCALE GENOMIC DNA]</scope>
    <source>
        <strain evidence="2">MYCAV93</strain>
    </source>
</reference>
<protein>
    <submittedName>
        <fullName evidence="1">dUTP diphosphatase</fullName>
    </submittedName>
</protein>
<evidence type="ECO:0000313" key="2">
    <source>
        <dbReference type="Proteomes" id="UP000317512"/>
    </source>
</evidence>
<dbReference type="AlphaFoldDB" id="A0A5B8JB81"/>
<name>A0A5B8JB81_9MOLU</name>
<accession>A0A5B8JB81</accession>
<dbReference type="Gene3D" id="1.10.4010.10">
    <property type="entry name" value="Type II deoxyuridine triphosphatase"/>
    <property type="match status" value="1"/>
</dbReference>
<dbReference type="EMBL" id="CP041663">
    <property type="protein sequence ID" value="QDY88352.1"/>
    <property type="molecule type" value="Genomic_DNA"/>
</dbReference>
<sequence>MNFSDIFNKQLELDKKLTLKAFELNPNFSKVDLEKRKLIALHVELGEFANEIETFKYWKKTRNLNIDFIYEEFADLIHFLVSFGNDYNLPTSINPIVISDDINEQLIATFNAISDATKQLDKEKILIIFELVLGLAKLYGLEEDEIVKWYEIKNEKNHQRIKSNY</sequence>
<organism evidence="1 2">
    <name type="scientific">Mycoplasma anserisalpingitidis</name>
    <dbReference type="NCBI Taxonomy" id="519450"/>
    <lineage>
        <taxon>Bacteria</taxon>
        <taxon>Bacillati</taxon>
        <taxon>Mycoplasmatota</taxon>
        <taxon>Mollicutes</taxon>
        <taxon>Mycoplasmataceae</taxon>
        <taxon>Mycoplasma</taxon>
    </lineage>
</organism>
<dbReference type="Pfam" id="PF08761">
    <property type="entry name" value="dUTPase_2"/>
    <property type="match status" value="1"/>
</dbReference>
<dbReference type="Proteomes" id="UP000317512">
    <property type="component" value="Chromosome"/>
</dbReference>